<name>A0ACB8UZ96_9EURO</name>
<organism evidence="1">
    <name type="scientific">Ophidiomyces ophidiicola</name>
    <dbReference type="NCBI Taxonomy" id="1387563"/>
    <lineage>
        <taxon>Eukaryota</taxon>
        <taxon>Fungi</taxon>
        <taxon>Dikarya</taxon>
        <taxon>Ascomycota</taxon>
        <taxon>Pezizomycotina</taxon>
        <taxon>Eurotiomycetes</taxon>
        <taxon>Eurotiomycetidae</taxon>
        <taxon>Onygenales</taxon>
        <taxon>Onygenaceae</taxon>
        <taxon>Ophidiomyces</taxon>
    </lineage>
</organism>
<sequence length="329" mass="34815">MFTPIETSLGALLLYQSSAGLLKHNGRVFGISGFLRGCVARPGSNNIPVVLGMVSSAVLISLVAPSLLPSYPPLPDGLEAAMKISGAGVLVGWGTKNGRGCTSGHMLCGLSRLSLRSFIATSIFFISALITANSRMGTPIPPCAGTQPCYVPSYPSAYELGFMSATVILAMIINSAVVPCFLRRGKNSESVYGYISGVQFGLGLLISGMAEPGKVLRFFSWLDLSRFDPSLALVMLFAVGPSLLSYLKLKREYEDKGGQKPPTLAAHFDLPQNTVKDTDWRFVVGAAVFGVGWGSYGVCPGPGLLRSLLQPAWGALWLGGFWLGSLLGL</sequence>
<comment type="caution">
    <text evidence="1">The sequence shown here is derived from an EMBL/GenBank/DDBJ whole genome shotgun (WGS) entry which is preliminary data.</text>
</comment>
<evidence type="ECO:0000313" key="1">
    <source>
        <dbReference type="EMBL" id="KAI2388952.1"/>
    </source>
</evidence>
<proteinExistence type="predicted"/>
<protein>
    <submittedName>
        <fullName evidence="1">Uncharacterized protein</fullName>
    </submittedName>
</protein>
<reference evidence="1" key="1">
    <citation type="journal article" date="2022" name="bioRxiv">
        <title>Population genetic analysis of Ophidiomyces ophidiicola, the causative agent of snake fungal disease, indicates recent introductions to the USA.</title>
        <authorList>
            <person name="Ladner J.T."/>
            <person name="Palmer J.M."/>
            <person name="Ettinger C.L."/>
            <person name="Stajich J.E."/>
            <person name="Farrell T.M."/>
            <person name="Glorioso B.M."/>
            <person name="Lawson B."/>
            <person name="Price S.J."/>
            <person name="Stengle A.G."/>
            <person name="Grear D.A."/>
            <person name="Lorch J.M."/>
        </authorList>
    </citation>
    <scope>NUCLEOTIDE SEQUENCE</scope>
    <source>
        <strain evidence="1">NWHC 24266-5</strain>
    </source>
</reference>
<accession>A0ACB8UZ96</accession>
<gene>
    <name evidence="1" type="ORF">LOY88_002325</name>
</gene>
<dbReference type="EMBL" id="JALBCA010000027">
    <property type="protein sequence ID" value="KAI2388952.1"/>
    <property type="molecule type" value="Genomic_DNA"/>
</dbReference>